<name>M1PL28_DESSD</name>
<dbReference type="EMBL" id="CP003985">
    <property type="protein sequence ID" value="AGF77186.1"/>
    <property type="molecule type" value="Genomic_DNA"/>
</dbReference>
<protein>
    <submittedName>
        <fullName evidence="3">Putative ATPase</fullName>
    </submittedName>
</protein>
<dbReference type="PATRIC" id="fig|1167006.5.peg.698"/>
<reference evidence="4" key="1">
    <citation type="journal article" date="2013" name="Stand. Genomic Sci.">
        <title>Complete genome sequence of Desulfocapsa sulfexigens, a marine deltaproteobacterium specialized in disproportionating inorganic sulfur compounds.</title>
        <authorList>
            <person name="Finster K.W."/>
            <person name="Kjeldsen K.U."/>
            <person name="Kube M."/>
            <person name="Reinhardt R."/>
            <person name="Mussmann M."/>
            <person name="Amann R."/>
            <person name="Schreiber L."/>
        </authorList>
    </citation>
    <scope>NUCLEOTIDE SEQUENCE [LARGE SCALE GENOMIC DNA]</scope>
    <source>
        <strain evidence="4">DSM 10523 / SB164P1</strain>
    </source>
</reference>
<evidence type="ECO:0000256" key="1">
    <source>
        <dbReference type="SAM" id="MobiDB-lite"/>
    </source>
</evidence>
<dbReference type="SUPFAM" id="SSF52540">
    <property type="entry name" value="P-loop containing nucleoside triphosphate hydrolases"/>
    <property type="match status" value="1"/>
</dbReference>
<dbReference type="Gene3D" id="3.40.50.300">
    <property type="entry name" value="P-loop containing nucleotide triphosphate hydrolases"/>
    <property type="match status" value="2"/>
</dbReference>
<sequence>MTEPQQILIGGNKAGEQILLNPAMANRHGLITGATGTGKTVTLQLLAEAFSRLGVPVFSADVKGDLSGIANPGKPHPKVSERLNHMGVSAHPFEGCPTLFWDIEGKTGHPVRTTISEMGPVLLANILELNDTQSGILHVAFSVADDQGLLLLDLKDLSSMLNWISENRNELAKEYGNIASQSVSAIQRKLLVLRESGGEVFFGQPALNIDDLMHADFSGRGVVSLLDASSLYSNPRIYSTFLLWLLSELMEELPERGDAPLPKLVFFFDEAHLLFNNSPKALIDRITQVVRLIRSKGVGIFFVSQYPNDIPDEVLGQLGCRIQHGLRAFTPKDQKAVKVAAQTFRQNPGIDTEKAITELGVGETLVSTLDPKGRPTVVDWCLMAPPHSQIGPIAAEEKNRLMDRSPIKGRYDTVVDRESAYELLIAREEEVEKKRREAAAELEREQAAAHEERQRNKPSGRQRESVLESTLKSIGRSFGSQVARSLARGILGSLIGKRR</sequence>
<dbReference type="HOGENOM" id="CLU_028164_1_1_7"/>
<keyword evidence="4" id="KW-1185">Reference proteome</keyword>
<dbReference type="OrthoDB" id="9758751at2"/>
<feature type="compositionally biased region" description="Basic and acidic residues" evidence="1">
    <location>
        <begin position="437"/>
        <end position="466"/>
    </location>
</feature>
<accession>M1PL28</accession>
<dbReference type="InterPro" id="IPR051162">
    <property type="entry name" value="T4SS_component"/>
</dbReference>
<dbReference type="InterPro" id="IPR003593">
    <property type="entry name" value="AAA+_ATPase"/>
</dbReference>
<organism evidence="3 4">
    <name type="scientific">Desulfocapsa sulfexigens (strain DSM 10523 / SB164P1)</name>
    <dbReference type="NCBI Taxonomy" id="1167006"/>
    <lineage>
        <taxon>Bacteria</taxon>
        <taxon>Pseudomonadati</taxon>
        <taxon>Thermodesulfobacteriota</taxon>
        <taxon>Desulfobulbia</taxon>
        <taxon>Desulfobulbales</taxon>
        <taxon>Desulfocapsaceae</taxon>
        <taxon>Desulfocapsa</taxon>
    </lineage>
</organism>
<dbReference type="STRING" id="1167006.UWK_00605"/>
<evidence type="ECO:0000259" key="2">
    <source>
        <dbReference type="SMART" id="SM00382"/>
    </source>
</evidence>
<feature type="region of interest" description="Disordered" evidence="1">
    <location>
        <begin position="437"/>
        <end position="468"/>
    </location>
</feature>
<dbReference type="InterPro" id="IPR027417">
    <property type="entry name" value="P-loop_NTPase"/>
</dbReference>
<dbReference type="KEGG" id="dsf:UWK_00605"/>
<dbReference type="AlphaFoldDB" id="M1PL28"/>
<dbReference type="eggNOG" id="COG0433">
    <property type="taxonomic scope" value="Bacteria"/>
</dbReference>
<evidence type="ECO:0000313" key="4">
    <source>
        <dbReference type="Proteomes" id="UP000011721"/>
    </source>
</evidence>
<gene>
    <name evidence="3" type="ordered locus">UWK_00605</name>
</gene>
<evidence type="ECO:0000313" key="3">
    <source>
        <dbReference type="EMBL" id="AGF77186.1"/>
    </source>
</evidence>
<dbReference type="RefSeq" id="WP_015402884.1">
    <property type="nucleotide sequence ID" value="NC_020304.1"/>
</dbReference>
<dbReference type="InterPro" id="IPR033186">
    <property type="entry name" value="HerA_C"/>
</dbReference>
<proteinExistence type="predicted"/>
<dbReference type="Proteomes" id="UP000011721">
    <property type="component" value="Chromosome"/>
</dbReference>
<dbReference type="PANTHER" id="PTHR30121:SF6">
    <property type="entry name" value="SLR6007 PROTEIN"/>
    <property type="match status" value="1"/>
</dbReference>
<dbReference type="PANTHER" id="PTHR30121">
    <property type="entry name" value="UNCHARACTERIZED PROTEIN YJGR-RELATED"/>
    <property type="match status" value="1"/>
</dbReference>
<feature type="domain" description="AAA+ ATPase" evidence="2">
    <location>
        <begin position="25"/>
        <end position="329"/>
    </location>
</feature>
<dbReference type="Pfam" id="PF05872">
    <property type="entry name" value="HerA_C"/>
    <property type="match status" value="1"/>
</dbReference>
<dbReference type="SMART" id="SM00382">
    <property type="entry name" value="AAA"/>
    <property type="match status" value="1"/>
</dbReference>